<keyword evidence="7" id="KW-0255">Endonuclease</keyword>
<keyword evidence="9" id="KW-0190">Covalent protein-DNA linkage</keyword>
<dbReference type="EMBL" id="ASPP01019013">
    <property type="protein sequence ID" value="ETO15557.1"/>
    <property type="molecule type" value="Genomic_DNA"/>
</dbReference>
<dbReference type="InterPro" id="IPR001191">
    <property type="entry name" value="Gemini_AL1_REP"/>
</dbReference>
<dbReference type="Pfam" id="PF00799">
    <property type="entry name" value="Gemini_AL1"/>
    <property type="match status" value="1"/>
</dbReference>
<evidence type="ECO:0000256" key="7">
    <source>
        <dbReference type="ARBA" id="ARBA00022759"/>
    </source>
</evidence>
<sequence length="516" mass="59509">MELRDYKQCPAQCKVQSDKQRFVQNGVQSDRQNIVESDLQSDVRSDVQSEVENDVLSDKEDNVLSDSQSDEQCNSQSDLLSDAKSDEQGATQNDNQNDKQGDDQKSDHKQKKKRSLRLKSKILENSDFDEFEKKTDSSINKIIIATSDLHDASLKNKKKEKRSLSVMQQEDVPSNNEHSDIDKSGEEQIDEQIEQEVENQNFRLQAKNLFLTYPQCTLQPEEALAILETKLQINEYLIAVENHIQKGRHLHCYINCKKKVDIRSAHRLDLDGFHGNYQGCRSLTAVKKYCTKEKNYITNIYNFAITAPAVAAVKLAIEGDVNSAINIIINDANLARDYIRDSLRIEQSIKRLAKSNDEIIKNYKFKNVNNVLNWNRSKHVLWLHGKTNTGKTQFALSLFKNPLLVRHIDQLKKLDNSYDGIVFDDMNFSYWKREEQIHIVDVEETTAVNVKHGHVEIKKGLPRVFTSNNRIFTNDPSIKRRIRYIKIDDDIRDISENEPEKSNSCEIPDSVFESED</sequence>
<feature type="compositionally biased region" description="Polar residues" evidence="11">
    <location>
        <begin position="165"/>
        <end position="176"/>
    </location>
</feature>
<dbReference type="GO" id="GO:0016787">
    <property type="term" value="F:hydrolase activity"/>
    <property type="evidence" value="ECO:0007669"/>
    <property type="project" value="UniProtKB-KW"/>
</dbReference>
<dbReference type="GO" id="GO:0000166">
    <property type="term" value="F:nucleotide binding"/>
    <property type="evidence" value="ECO:0007669"/>
    <property type="project" value="UniProtKB-KW"/>
</dbReference>
<keyword evidence="10" id="KW-0238">DNA-binding</keyword>
<dbReference type="SUPFAM" id="SSF55464">
    <property type="entry name" value="Origin of replication-binding domain, RBD-like"/>
    <property type="match status" value="1"/>
</dbReference>
<evidence type="ECO:0000256" key="3">
    <source>
        <dbReference type="ARBA" id="ARBA00022705"/>
    </source>
</evidence>
<protein>
    <submittedName>
        <fullName evidence="13">Rep</fullName>
    </submittedName>
</protein>
<evidence type="ECO:0000256" key="5">
    <source>
        <dbReference type="ARBA" id="ARBA00022723"/>
    </source>
</evidence>
<name>X6MQ48_RETFI</name>
<evidence type="ECO:0000256" key="4">
    <source>
        <dbReference type="ARBA" id="ARBA00022722"/>
    </source>
</evidence>
<keyword evidence="8" id="KW-0378">Hydrolase</keyword>
<dbReference type="GO" id="GO:0006260">
    <property type="term" value="P:DNA replication"/>
    <property type="evidence" value="ECO:0007669"/>
    <property type="project" value="UniProtKB-KW"/>
</dbReference>
<feature type="domain" description="CRESS-DNA virus Rep endonuclease" evidence="12">
    <location>
        <begin position="203"/>
        <end position="306"/>
    </location>
</feature>
<evidence type="ECO:0000256" key="1">
    <source>
        <dbReference type="ARBA" id="ARBA00022679"/>
    </source>
</evidence>
<keyword evidence="6" id="KW-0547">Nucleotide-binding</keyword>
<gene>
    <name evidence="13" type="ORF">RFI_21807</name>
</gene>
<evidence type="ECO:0000313" key="14">
    <source>
        <dbReference type="Proteomes" id="UP000023152"/>
    </source>
</evidence>
<dbReference type="OrthoDB" id="1716563at2759"/>
<accession>X6MQ48</accession>
<dbReference type="InterPro" id="IPR049912">
    <property type="entry name" value="CRESS_DNA_REP"/>
</dbReference>
<keyword evidence="14" id="KW-1185">Reference proteome</keyword>
<feature type="region of interest" description="Disordered" evidence="11">
    <location>
        <begin position="154"/>
        <end position="186"/>
    </location>
</feature>
<reference evidence="13 14" key="1">
    <citation type="journal article" date="2013" name="Curr. Biol.">
        <title>The Genome of the Foraminiferan Reticulomyxa filosa.</title>
        <authorList>
            <person name="Glockner G."/>
            <person name="Hulsmann N."/>
            <person name="Schleicher M."/>
            <person name="Noegel A.A."/>
            <person name="Eichinger L."/>
            <person name="Gallinger C."/>
            <person name="Pawlowski J."/>
            <person name="Sierra R."/>
            <person name="Euteneuer U."/>
            <person name="Pillet L."/>
            <person name="Moustafa A."/>
            <person name="Platzer M."/>
            <person name="Groth M."/>
            <person name="Szafranski K."/>
            <person name="Schliwa M."/>
        </authorList>
    </citation>
    <scope>NUCLEOTIDE SEQUENCE [LARGE SCALE GENOMIC DNA]</scope>
</reference>
<keyword evidence="2" id="KW-0548">Nucleotidyltransferase</keyword>
<dbReference type="GO" id="GO:0046872">
    <property type="term" value="F:metal ion binding"/>
    <property type="evidence" value="ECO:0007669"/>
    <property type="project" value="UniProtKB-KW"/>
</dbReference>
<dbReference type="PROSITE" id="PS52020">
    <property type="entry name" value="CRESS_DNA_REP"/>
    <property type="match status" value="1"/>
</dbReference>
<keyword evidence="4" id="KW-0540">Nuclease</keyword>
<feature type="compositionally biased region" description="Polar residues" evidence="11">
    <location>
        <begin position="64"/>
        <end position="79"/>
    </location>
</feature>
<evidence type="ECO:0000259" key="12">
    <source>
        <dbReference type="PROSITE" id="PS52020"/>
    </source>
</evidence>
<evidence type="ECO:0000256" key="2">
    <source>
        <dbReference type="ARBA" id="ARBA00022695"/>
    </source>
</evidence>
<evidence type="ECO:0000256" key="6">
    <source>
        <dbReference type="ARBA" id="ARBA00022741"/>
    </source>
</evidence>
<feature type="region of interest" description="Disordered" evidence="11">
    <location>
        <begin position="495"/>
        <end position="516"/>
    </location>
</feature>
<dbReference type="InterPro" id="IPR027417">
    <property type="entry name" value="P-loop_NTPase"/>
</dbReference>
<dbReference type="GO" id="GO:0004519">
    <property type="term" value="F:endonuclease activity"/>
    <property type="evidence" value="ECO:0007669"/>
    <property type="project" value="UniProtKB-KW"/>
</dbReference>
<organism evidence="13 14">
    <name type="scientific">Reticulomyxa filosa</name>
    <dbReference type="NCBI Taxonomy" id="46433"/>
    <lineage>
        <taxon>Eukaryota</taxon>
        <taxon>Sar</taxon>
        <taxon>Rhizaria</taxon>
        <taxon>Retaria</taxon>
        <taxon>Foraminifera</taxon>
        <taxon>Monothalamids</taxon>
        <taxon>Reticulomyxidae</taxon>
        <taxon>Reticulomyxa</taxon>
    </lineage>
</organism>
<evidence type="ECO:0000313" key="13">
    <source>
        <dbReference type="EMBL" id="ETO15557.1"/>
    </source>
</evidence>
<evidence type="ECO:0000256" key="9">
    <source>
        <dbReference type="ARBA" id="ARBA00023124"/>
    </source>
</evidence>
<dbReference type="GO" id="GO:0003677">
    <property type="term" value="F:DNA binding"/>
    <property type="evidence" value="ECO:0007669"/>
    <property type="project" value="UniProtKB-KW"/>
</dbReference>
<evidence type="ECO:0000256" key="8">
    <source>
        <dbReference type="ARBA" id="ARBA00022801"/>
    </source>
</evidence>
<feature type="compositionally biased region" description="Basic residues" evidence="11">
    <location>
        <begin position="108"/>
        <end position="118"/>
    </location>
</feature>
<feature type="compositionally biased region" description="Polar residues" evidence="11">
    <location>
        <begin position="24"/>
        <end position="40"/>
    </location>
</feature>
<dbReference type="Gene3D" id="3.40.50.300">
    <property type="entry name" value="P-loop containing nucleotide triphosphate hydrolases"/>
    <property type="match status" value="1"/>
</dbReference>
<feature type="region of interest" description="Disordered" evidence="11">
    <location>
        <begin position="24"/>
        <end position="118"/>
    </location>
</feature>
<evidence type="ECO:0000256" key="10">
    <source>
        <dbReference type="ARBA" id="ARBA00023125"/>
    </source>
</evidence>
<feature type="compositionally biased region" description="Basic and acidic residues" evidence="11">
    <location>
        <begin position="96"/>
        <end position="107"/>
    </location>
</feature>
<dbReference type="PRINTS" id="PR00227">
    <property type="entry name" value="GEMCOATAL1"/>
</dbReference>
<dbReference type="SUPFAM" id="SSF52540">
    <property type="entry name" value="P-loop containing nucleoside triphosphate hydrolases"/>
    <property type="match status" value="1"/>
</dbReference>
<dbReference type="AlphaFoldDB" id="X6MQ48"/>
<dbReference type="Proteomes" id="UP000023152">
    <property type="component" value="Unassembled WGS sequence"/>
</dbReference>
<dbReference type="Gene3D" id="3.40.1310.20">
    <property type="match status" value="1"/>
</dbReference>
<dbReference type="GO" id="GO:0005198">
    <property type="term" value="F:structural molecule activity"/>
    <property type="evidence" value="ECO:0007669"/>
    <property type="project" value="InterPro"/>
</dbReference>
<keyword evidence="5" id="KW-0479">Metal-binding</keyword>
<feature type="compositionally biased region" description="Basic and acidic residues" evidence="11">
    <location>
        <begin position="177"/>
        <end position="186"/>
    </location>
</feature>
<keyword evidence="1" id="KW-0808">Transferase</keyword>
<comment type="caution">
    <text evidence="13">The sequence shown here is derived from an EMBL/GenBank/DDBJ whole genome shotgun (WGS) entry which is preliminary data.</text>
</comment>
<proteinExistence type="predicted"/>
<dbReference type="GO" id="GO:0016779">
    <property type="term" value="F:nucleotidyltransferase activity"/>
    <property type="evidence" value="ECO:0007669"/>
    <property type="project" value="UniProtKB-KW"/>
</dbReference>
<evidence type="ECO:0000256" key="11">
    <source>
        <dbReference type="SAM" id="MobiDB-lite"/>
    </source>
</evidence>
<keyword evidence="3" id="KW-0235">DNA replication</keyword>